<dbReference type="AlphaFoldDB" id="A0AAE9SQ83"/>
<organism evidence="1 2">
    <name type="scientific">Bradyrhizobium betae</name>
    <dbReference type="NCBI Taxonomy" id="244734"/>
    <lineage>
        <taxon>Bacteria</taxon>
        <taxon>Pseudomonadati</taxon>
        <taxon>Pseudomonadota</taxon>
        <taxon>Alphaproteobacteria</taxon>
        <taxon>Hyphomicrobiales</taxon>
        <taxon>Nitrobacteraceae</taxon>
        <taxon>Bradyrhizobium</taxon>
    </lineage>
</organism>
<evidence type="ECO:0000313" key="2">
    <source>
        <dbReference type="Proteomes" id="UP001058872"/>
    </source>
</evidence>
<sequence>MTEAQAFSAMFIFLEEAWKRTRSDGLAMILGGMSLLEDGTPADPAVVEDWKSAVARALSGESAGRLTFP</sequence>
<proteinExistence type="predicted"/>
<protein>
    <submittedName>
        <fullName evidence="1">Uncharacterized protein</fullName>
    </submittedName>
</protein>
<evidence type="ECO:0000313" key="1">
    <source>
        <dbReference type="EMBL" id="UUO66660.1"/>
    </source>
</evidence>
<name>A0AAE9SQ83_9BRAD</name>
<reference evidence="1" key="1">
    <citation type="submission" date="2018-04" db="EMBL/GenBank/DDBJ databases">
        <title>Genomes of Endosymbiotic and Endophytic Bradyrhizobium Publication status.</title>
        <authorList>
            <person name="Guha S."/>
            <person name="Jorrin B."/>
            <person name="Sarkar M."/>
            <person name="Poole P.S."/>
            <person name="DasGupta M."/>
        </authorList>
    </citation>
    <scope>NUCLEOTIDE SEQUENCE</scope>
    <source>
        <strain evidence="1">WBOS16</strain>
    </source>
</reference>
<dbReference type="RefSeq" id="WP_257177463.1">
    <property type="nucleotide sequence ID" value="NZ_CP028989.1"/>
</dbReference>
<dbReference type="EMBL" id="CP028989">
    <property type="protein sequence ID" value="UUO66660.1"/>
    <property type="molecule type" value="Genomic_DNA"/>
</dbReference>
<gene>
    <name evidence="1" type="ORF">DCM83_16600</name>
</gene>
<accession>A0AAE9SQ83</accession>
<dbReference type="Proteomes" id="UP001058872">
    <property type="component" value="Chromosome"/>
</dbReference>